<keyword evidence="6 7" id="KW-0472">Membrane</keyword>
<dbReference type="SUPFAM" id="SSF82861">
    <property type="entry name" value="Mechanosensitive channel protein MscS (YggB), transmembrane region"/>
    <property type="match status" value="1"/>
</dbReference>
<keyword evidence="3" id="KW-1003">Cell membrane</keyword>
<dbReference type="RefSeq" id="WP_169559885.1">
    <property type="nucleotide sequence ID" value="NZ_BSNF01000001.1"/>
</dbReference>
<evidence type="ECO:0000256" key="1">
    <source>
        <dbReference type="ARBA" id="ARBA00004651"/>
    </source>
</evidence>
<name>A0ABQ5U3W6_9PROT</name>
<sequence>MKRFWPSLLKPRAWVAKLLLVVLIAGMVISGYLGYLQPVITFLDSEPLTFFLGATRLSAYSILKASFTVVVLFWLAGIVSEFGEQRIKAIHGVKGTSKALLTKLSQIIVYFLAFIIGLDILGIDLTALAIFSGAVGIGVGFGLQKITSNFISGLILLFEKSIEIDDLVELGDGILGFVRHMGARYTLIETFDGKEIMVPNEDFITSRVTNWTYSSKRGRIDVHIGVSYESDIELVRDLLLETAREHPRCLTTPEPVCVLRAFADSSVNFMLSFWVDDVSYRRLEPQSDVMRSVWKKFKHHGIVIPYPQLDLHVQRRKVDT</sequence>
<evidence type="ECO:0000259" key="9">
    <source>
        <dbReference type="Pfam" id="PF21082"/>
    </source>
</evidence>
<dbReference type="Proteomes" id="UP001161409">
    <property type="component" value="Unassembled WGS sequence"/>
</dbReference>
<dbReference type="Gene3D" id="3.30.70.100">
    <property type="match status" value="1"/>
</dbReference>
<dbReference type="InterPro" id="IPR052702">
    <property type="entry name" value="MscS-like_channel"/>
</dbReference>
<protein>
    <recommendedName>
        <fullName evidence="12">Mechanosensitive ion channel protein MscS</fullName>
    </recommendedName>
</protein>
<feature type="transmembrane region" description="Helical" evidence="7">
    <location>
        <begin position="57"/>
        <end position="79"/>
    </location>
</feature>
<dbReference type="PROSITE" id="PS01246">
    <property type="entry name" value="UPF0003"/>
    <property type="match status" value="1"/>
</dbReference>
<organism evidence="10 11">
    <name type="scientific">Sneathiella chinensis</name>
    <dbReference type="NCBI Taxonomy" id="349750"/>
    <lineage>
        <taxon>Bacteria</taxon>
        <taxon>Pseudomonadati</taxon>
        <taxon>Pseudomonadota</taxon>
        <taxon>Alphaproteobacteria</taxon>
        <taxon>Sneathiellales</taxon>
        <taxon>Sneathiellaceae</taxon>
        <taxon>Sneathiella</taxon>
    </lineage>
</organism>
<dbReference type="Gene3D" id="1.10.287.1260">
    <property type="match status" value="1"/>
</dbReference>
<dbReference type="InterPro" id="IPR049278">
    <property type="entry name" value="MS_channel_C"/>
</dbReference>
<dbReference type="InterPro" id="IPR010920">
    <property type="entry name" value="LSM_dom_sf"/>
</dbReference>
<evidence type="ECO:0000256" key="2">
    <source>
        <dbReference type="ARBA" id="ARBA00008017"/>
    </source>
</evidence>
<dbReference type="InterPro" id="IPR023408">
    <property type="entry name" value="MscS_beta-dom_sf"/>
</dbReference>
<dbReference type="Pfam" id="PF00924">
    <property type="entry name" value="MS_channel_2nd"/>
    <property type="match status" value="1"/>
</dbReference>
<dbReference type="InterPro" id="IPR006685">
    <property type="entry name" value="MscS_channel_2nd"/>
</dbReference>
<gene>
    <name evidence="10" type="ORF">GCM10007924_11490</name>
</gene>
<evidence type="ECO:0000313" key="10">
    <source>
        <dbReference type="EMBL" id="GLQ05928.1"/>
    </source>
</evidence>
<reference evidence="10" key="1">
    <citation type="journal article" date="2014" name="Int. J. Syst. Evol. Microbiol.">
        <title>Complete genome of a new Firmicutes species belonging to the dominant human colonic microbiota ('Ruminococcus bicirculans') reveals two chromosomes and a selective capacity to utilize plant glucans.</title>
        <authorList>
            <consortium name="NISC Comparative Sequencing Program"/>
            <person name="Wegmann U."/>
            <person name="Louis P."/>
            <person name="Goesmann A."/>
            <person name="Henrissat B."/>
            <person name="Duncan S.H."/>
            <person name="Flint H.J."/>
        </authorList>
    </citation>
    <scope>NUCLEOTIDE SEQUENCE</scope>
    <source>
        <strain evidence="10">NBRC 103408</strain>
    </source>
</reference>
<dbReference type="PANTHER" id="PTHR30347:SF1">
    <property type="entry name" value="MECHANOSENSITIVE CHANNEL MSCK"/>
    <property type="match status" value="1"/>
</dbReference>
<comment type="similarity">
    <text evidence="2">Belongs to the MscS (TC 1.A.23) family.</text>
</comment>
<dbReference type="SUPFAM" id="SSF50182">
    <property type="entry name" value="Sm-like ribonucleoproteins"/>
    <property type="match status" value="1"/>
</dbReference>
<reference evidence="10" key="2">
    <citation type="submission" date="2023-01" db="EMBL/GenBank/DDBJ databases">
        <title>Draft genome sequence of Sneathiella chinensis strain NBRC 103408.</title>
        <authorList>
            <person name="Sun Q."/>
            <person name="Mori K."/>
        </authorList>
    </citation>
    <scope>NUCLEOTIDE SEQUENCE</scope>
    <source>
        <strain evidence="10">NBRC 103408</strain>
    </source>
</reference>
<evidence type="ECO:0000313" key="11">
    <source>
        <dbReference type="Proteomes" id="UP001161409"/>
    </source>
</evidence>
<feature type="transmembrane region" description="Helical" evidence="7">
    <location>
        <begin position="127"/>
        <end position="143"/>
    </location>
</feature>
<dbReference type="SUPFAM" id="SSF82689">
    <property type="entry name" value="Mechanosensitive channel protein MscS (YggB), C-terminal domain"/>
    <property type="match status" value="1"/>
</dbReference>
<keyword evidence="4 7" id="KW-0812">Transmembrane</keyword>
<feature type="transmembrane region" description="Helical" evidence="7">
    <location>
        <begin position="12"/>
        <end position="37"/>
    </location>
</feature>
<evidence type="ECO:0000256" key="5">
    <source>
        <dbReference type="ARBA" id="ARBA00022989"/>
    </source>
</evidence>
<evidence type="ECO:0000259" key="8">
    <source>
        <dbReference type="Pfam" id="PF00924"/>
    </source>
</evidence>
<dbReference type="InterPro" id="IPR011014">
    <property type="entry name" value="MscS_channel_TM-2"/>
</dbReference>
<evidence type="ECO:0000256" key="7">
    <source>
        <dbReference type="SAM" id="Phobius"/>
    </source>
</evidence>
<keyword evidence="11" id="KW-1185">Reference proteome</keyword>
<evidence type="ECO:0000256" key="3">
    <source>
        <dbReference type="ARBA" id="ARBA00022475"/>
    </source>
</evidence>
<dbReference type="Gene3D" id="2.30.30.60">
    <property type="match status" value="1"/>
</dbReference>
<comment type="caution">
    <text evidence="10">The sequence shown here is derived from an EMBL/GenBank/DDBJ whole genome shotgun (WGS) entry which is preliminary data.</text>
</comment>
<dbReference type="EMBL" id="BSNF01000001">
    <property type="protein sequence ID" value="GLQ05928.1"/>
    <property type="molecule type" value="Genomic_DNA"/>
</dbReference>
<evidence type="ECO:0000256" key="4">
    <source>
        <dbReference type="ARBA" id="ARBA00022692"/>
    </source>
</evidence>
<dbReference type="InterPro" id="IPR006686">
    <property type="entry name" value="MscS_channel_CS"/>
</dbReference>
<accession>A0ABQ5U3W6</accession>
<feature type="transmembrane region" description="Helical" evidence="7">
    <location>
        <begin position="100"/>
        <end position="121"/>
    </location>
</feature>
<feature type="domain" description="Mechanosensitive ion channel MscS C-terminal" evidence="9">
    <location>
        <begin position="221"/>
        <end position="304"/>
    </location>
</feature>
<dbReference type="PANTHER" id="PTHR30347">
    <property type="entry name" value="POTASSIUM CHANNEL RELATED"/>
    <property type="match status" value="1"/>
</dbReference>
<evidence type="ECO:0000256" key="6">
    <source>
        <dbReference type="ARBA" id="ARBA00023136"/>
    </source>
</evidence>
<dbReference type="Pfam" id="PF21082">
    <property type="entry name" value="MS_channel_3rd"/>
    <property type="match status" value="1"/>
</dbReference>
<feature type="domain" description="Mechanosensitive ion channel MscS" evidence="8">
    <location>
        <begin position="146"/>
        <end position="212"/>
    </location>
</feature>
<comment type="subcellular location">
    <subcellularLocation>
        <location evidence="1">Cell membrane</location>
        <topology evidence="1">Multi-pass membrane protein</topology>
    </subcellularLocation>
</comment>
<evidence type="ECO:0008006" key="12">
    <source>
        <dbReference type="Google" id="ProtNLM"/>
    </source>
</evidence>
<keyword evidence="5 7" id="KW-1133">Transmembrane helix</keyword>
<dbReference type="InterPro" id="IPR011066">
    <property type="entry name" value="MscS_channel_C_sf"/>
</dbReference>
<proteinExistence type="inferred from homology"/>